<name>A0A060SEV0_PYCCI</name>
<evidence type="ECO:0000313" key="2">
    <source>
        <dbReference type="EMBL" id="CDO72880.1"/>
    </source>
</evidence>
<keyword evidence="3" id="KW-1185">Reference proteome</keyword>
<feature type="transmembrane region" description="Helical" evidence="1">
    <location>
        <begin position="79"/>
        <end position="96"/>
    </location>
</feature>
<keyword evidence="1" id="KW-1133">Transmembrane helix</keyword>
<dbReference type="Proteomes" id="UP000029665">
    <property type="component" value="Unassembled WGS sequence"/>
</dbReference>
<sequence>MEFGRAFFKVRTGVFLVTTFVSVVFAVLLSVEAFLTDDTADPSQRNFVGVFIFADALTAILMPALLIAQFRPWLDAARLLLLLLTHFGMAILFTVWNPSFRCPADSERRYT</sequence>
<dbReference type="OrthoDB" id="3065653at2759"/>
<comment type="caution">
    <text evidence="2">The sequence shown here is derived from an EMBL/GenBank/DDBJ whole genome shotgun (WGS) entry which is preliminary data.</text>
</comment>
<dbReference type="EMBL" id="CCBP010000118">
    <property type="protein sequence ID" value="CDO72880.1"/>
    <property type="molecule type" value="Genomic_DNA"/>
</dbReference>
<feature type="transmembrane region" description="Helical" evidence="1">
    <location>
        <begin position="47"/>
        <end position="67"/>
    </location>
</feature>
<proteinExistence type="predicted"/>
<feature type="transmembrane region" description="Helical" evidence="1">
    <location>
        <begin position="12"/>
        <end position="35"/>
    </location>
</feature>
<dbReference type="STRING" id="5643.A0A060SEV0"/>
<dbReference type="HOGENOM" id="CLU_2159694_0_0_1"/>
<reference evidence="2" key="1">
    <citation type="submission" date="2014-01" db="EMBL/GenBank/DDBJ databases">
        <title>The genome of the white-rot fungus Pycnoporus cinnabarinus: a basidiomycete model with a versatile arsenal for lignocellulosic biomass breakdown.</title>
        <authorList>
            <person name="Levasseur A."/>
            <person name="Lomascolo A."/>
            <person name="Ruiz-Duenas F.J."/>
            <person name="Uzan E."/>
            <person name="Piumi F."/>
            <person name="Kues U."/>
            <person name="Ram A.F.J."/>
            <person name="Murat C."/>
            <person name="Haon M."/>
            <person name="Benoit I."/>
            <person name="Arfi Y."/>
            <person name="Chevret D."/>
            <person name="Drula E."/>
            <person name="Kwon M.J."/>
            <person name="Gouret P."/>
            <person name="Lesage-Meessen L."/>
            <person name="Lombard V."/>
            <person name="Mariette J."/>
            <person name="Noirot C."/>
            <person name="Park J."/>
            <person name="Patyshakuliyeva A."/>
            <person name="Wieneger R.A.B."/>
            <person name="Wosten H.A.B."/>
            <person name="Martin F."/>
            <person name="Coutinho P.M."/>
            <person name="de Vries R."/>
            <person name="Martinez A.T."/>
            <person name="Klopp C."/>
            <person name="Pontarotti P."/>
            <person name="Henrissat B."/>
            <person name="Record E."/>
        </authorList>
    </citation>
    <scope>NUCLEOTIDE SEQUENCE [LARGE SCALE GENOMIC DNA]</scope>
    <source>
        <strain evidence="2">BRFM137</strain>
    </source>
</reference>
<accession>A0A060SEV0</accession>
<protein>
    <submittedName>
        <fullName evidence="2">Uncharacterized protein</fullName>
    </submittedName>
</protein>
<evidence type="ECO:0000256" key="1">
    <source>
        <dbReference type="SAM" id="Phobius"/>
    </source>
</evidence>
<keyword evidence="1" id="KW-0472">Membrane</keyword>
<dbReference type="AlphaFoldDB" id="A0A060SEV0"/>
<organism evidence="2 3">
    <name type="scientific">Pycnoporus cinnabarinus</name>
    <name type="common">Cinnabar-red polypore</name>
    <name type="synonym">Trametes cinnabarina</name>
    <dbReference type="NCBI Taxonomy" id="5643"/>
    <lineage>
        <taxon>Eukaryota</taxon>
        <taxon>Fungi</taxon>
        <taxon>Dikarya</taxon>
        <taxon>Basidiomycota</taxon>
        <taxon>Agaricomycotina</taxon>
        <taxon>Agaricomycetes</taxon>
        <taxon>Polyporales</taxon>
        <taxon>Polyporaceae</taxon>
        <taxon>Trametes</taxon>
    </lineage>
</organism>
<evidence type="ECO:0000313" key="3">
    <source>
        <dbReference type="Proteomes" id="UP000029665"/>
    </source>
</evidence>
<keyword evidence="1" id="KW-0812">Transmembrane</keyword>
<gene>
    <name evidence="2" type="ORF">BN946_scf185002.g65</name>
</gene>